<evidence type="ECO:0000313" key="1">
    <source>
        <dbReference type="EMBL" id="SLM28984.1"/>
    </source>
</evidence>
<dbReference type="AlphaFoldDB" id="A0A1W1H972"/>
<organism evidence="1 2">
    <name type="scientific">Desulfamplus magnetovallimortis</name>
    <dbReference type="NCBI Taxonomy" id="1246637"/>
    <lineage>
        <taxon>Bacteria</taxon>
        <taxon>Pseudomonadati</taxon>
        <taxon>Thermodesulfobacteriota</taxon>
        <taxon>Desulfobacteria</taxon>
        <taxon>Desulfobacterales</taxon>
        <taxon>Desulfobacteraceae</taxon>
        <taxon>Desulfamplus</taxon>
    </lineage>
</organism>
<dbReference type="STRING" id="1246637.MTBBW1_1660005"/>
<reference evidence="1 2" key="1">
    <citation type="submission" date="2017-03" db="EMBL/GenBank/DDBJ databases">
        <authorList>
            <person name="Afonso C.L."/>
            <person name="Miller P.J."/>
            <person name="Scott M.A."/>
            <person name="Spackman E."/>
            <person name="Goraichik I."/>
            <person name="Dimitrov K.M."/>
            <person name="Suarez D.L."/>
            <person name="Swayne D.E."/>
        </authorList>
    </citation>
    <scope>NUCLEOTIDE SEQUENCE [LARGE SCALE GENOMIC DNA]</scope>
    <source>
        <strain evidence="1">PRJEB14757</strain>
    </source>
</reference>
<name>A0A1W1H972_9BACT</name>
<proteinExistence type="predicted"/>
<gene>
    <name evidence="1" type="ORF">MTBBW1_1660005</name>
</gene>
<dbReference type="Proteomes" id="UP000191931">
    <property type="component" value="Unassembled WGS sequence"/>
</dbReference>
<accession>A0A1W1H972</accession>
<protein>
    <submittedName>
        <fullName evidence="1">Uncharacterized protein</fullName>
    </submittedName>
</protein>
<dbReference type="InterPro" id="IPR038573">
    <property type="entry name" value="BrnT_sf"/>
</dbReference>
<keyword evidence="2" id="KW-1185">Reference proteome</keyword>
<dbReference type="EMBL" id="FWEV01000075">
    <property type="protein sequence ID" value="SLM28984.1"/>
    <property type="molecule type" value="Genomic_DNA"/>
</dbReference>
<sequence>MMTKINKILSNCTGFEWDSGNITKNWEKHDVLFGECEQIFFNKPLIYKKVPVF</sequence>
<evidence type="ECO:0000313" key="2">
    <source>
        <dbReference type="Proteomes" id="UP000191931"/>
    </source>
</evidence>
<dbReference type="Gene3D" id="3.10.450.530">
    <property type="entry name" value="Ribonuclease toxin, BrnT, of type II toxin-antitoxin system"/>
    <property type="match status" value="1"/>
</dbReference>